<dbReference type="InterPro" id="IPR029044">
    <property type="entry name" value="Nucleotide-diphossugar_trans"/>
</dbReference>
<keyword evidence="2" id="KW-0808">Transferase</keyword>
<dbReference type="SUPFAM" id="SSF53448">
    <property type="entry name" value="Nucleotide-diphospho-sugar transferases"/>
    <property type="match status" value="1"/>
</dbReference>
<gene>
    <name evidence="2" type="ORF">SAMN02745124_04170</name>
</gene>
<organism evidence="2 3">
    <name type="scientific">Desulfofustis glycolicus DSM 9705</name>
    <dbReference type="NCBI Taxonomy" id="1121409"/>
    <lineage>
        <taxon>Bacteria</taxon>
        <taxon>Pseudomonadati</taxon>
        <taxon>Thermodesulfobacteriota</taxon>
        <taxon>Desulfobulbia</taxon>
        <taxon>Desulfobulbales</taxon>
        <taxon>Desulfocapsaceae</taxon>
        <taxon>Desulfofustis</taxon>
    </lineage>
</organism>
<sequence length="262" mass="29654">MLPTISVITACRNCAQTLEQAIASVANQNGVQALHHIVDGGSTDSSLAIIKSSPDINDFLTEPDNGLYDAMNKGIQLAKGEVVGILNADDFYSSPLVLQQVAHVFQDESVAACYGDLCYVSGEYSRKIVRYWRSGPYVYRKFYWGWMPPHPTFFVRRRIYERYGGFNLSLGSAADYELMLRFLLKYQIKTAYIPEVLVCMRIGGVSNASLANRIKANRMDRKAWLINGLRPYPWTLWCKPLRKLHQYFLRPSHVPIAISDAC</sequence>
<dbReference type="GO" id="GO:0016758">
    <property type="term" value="F:hexosyltransferase activity"/>
    <property type="evidence" value="ECO:0007669"/>
    <property type="project" value="UniProtKB-ARBA"/>
</dbReference>
<accession>A0A1M5YKY4</accession>
<dbReference type="PANTHER" id="PTHR22916">
    <property type="entry name" value="GLYCOSYLTRANSFERASE"/>
    <property type="match status" value="1"/>
</dbReference>
<dbReference type="Gene3D" id="3.90.550.10">
    <property type="entry name" value="Spore Coat Polysaccharide Biosynthesis Protein SpsA, Chain A"/>
    <property type="match status" value="1"/>
</dbReference>
<dbReference type="AlphaFoldDB" id="A0A1M5YKY4"/>
<name>A0A1M5YKY4_9BACT</name>
<proteinExistence type="predicted"/>
<dbReference type="STRING" id="1121409.SAMN02745124_04170"/>
<evidence type="ECO:0000313" key="3">
    <source>
        <dbReference type="Proteomes" id="UP000184139"/>
    </source>
</evidence>
<evidence type="ECO:0000259" key="1">
    <source>
        <dbReference type="Pfam" id="PF00535"/>
    </source>
</evidence>
<reference evidence="2 3" key="1">
    <citation type="submission" date="2016-11" db="EMBL/GenBank/DDBJ databases">
        <authorList>
            <person name="Jaros S."/>
            <person name="Januszkiewicz K."/>
            <person name="Wedrychowicz H."/>
        </authorList>
    </citation>
    <scope>NUCLEOTIDE SEQUENCE [LARGE SCALE GENOMIC DNA]</scope>
    <source>
        <strain evidence="2 3">DSM 9705</strain>
    </source>
</reference>
<dbReference type="CDD" id="cd06433">
    <property type="entry name" value="GT_2_WfgS_like"/>
    <property type="match status" value="1"/>
</dbReference>
<protein>
    <submittedName>
        <fullName evidence="2">Glycosyltransferase</fullName>
    </submittedName>
</protein>
<dbReference type="InterPro" id="IPR001173">
    <property type="entry name" value="Glyco_trans_2-like"/>
</dbReference>
<dbReference type="PANTHER" id="PTHR22916:SF3">
    <property type="entry name" value="UDP-GLCNAC:BETAGAL BETA-1,3-N-ACETYLGLUCOSAMINYLTRANSFERASE-LIKE PROTEIN 1"/>
    <property type="match status" value="1"/>
</dbReference>
<evidence type="ECO:0000313" key="2">
    <source>
        <dbReference type="EMBL" id="SHI12727.1"/>
    </source>
</evidence>
<dbReference type="Proteomes" id="UP000184139">
    <property type="component" value="Unassembled WGS sequence"/>
</dbReference>
<feature type="domain" description="Glycosyltransferase 2-like" evidence="1">
    <location>
        <begin position="6"/>
        <end position="161"/>
    </location>
</feature>
<dbReference type="EMBL" id="FQXS01000042">
    <property type="protein sequence ID" value="SHI12727.1"/>
    <property type="molecule type" value="Genomic_DNA"/>
</dbReference>
<keyword evidence="3" id="KW-1185">Reference proteome</keyword>
<dbReference type="Pfam" id="PF00535">
    <property type="entry name" value="Glycos_transf_2"/>
    <property type="match status" value="1"/>
</dbReference>